<sequence length="301" mass="33378">MPYKAPEGKLGEAVERAHVLIAKYDPWPDSFPTLEEAEEYVAKVCQWKNFDYDIRPGQSPRATRMHKRHCHYHVAFQASMVREFDLEIPLVPTPTLHAAVDADVIRVHELIKTWPASFSHINAAKIYVNDWCWFCRFEYTRLLGLAHWRMRMMVNYKAALKAFEAGAFMLEDGGLTHLDRSSSKPVAQGSTGAATSVGEPLVQLLQLDSPTPVRSHATVSALIKDEAFNELAAAMKGGLFTLEAMLIDVEAPPPATTAISIDKSVLSTTATANLIDVDDVDDLSNSDIDSNGSELSFFIDL</sequence>
<gene>
    <name evidence="1" type="ORF">EJ04DRAFT_529670</name>
</gene>
<accession>A0A9P4QK30</accession>
<comment type="caution">
    <text evidence="1">The sequence shown here is derived from an EMBL/GenBank/DDBJ whole genome shotgun (WGS) entry which is preliminary data.</text>
</comment>
<name>A0A9P4QK30_9PLEO</name>
<evidence type="ECO:0000313" key="2">
    <source>
        <dbReference type="Proteomes" id="UP000799444"/>
    </source>
</evidence>
<evidence type="ECO:0000313" key="1">
    <source>
        <dbReference type="EMBL" id="KAF2727150.1"/>
    </source>
</evidence>
<keyword evidence="2" id="KW-1185">Reference proteome</keyword>
<protein>
    <submittedName>
        <fullName evidence="1">Uncharacterized protein</fullName>
    </submittedName>
</protein>
<reference evidence="1" key="1">
    <citation type="journal article" date="2020" name="Stud. Mycol.">
        <title>101 Dothideomycetes genomes: a test case for predicting lifestyles and emergence of pathogens.</title>
        <authorList>
            <person name="Haridas S."/>
            <person name="Albert R."/>
            <person name="Binder M."/>
            <person name="Bloem J."/>
            <person name="Labutti K."/>
            <person name="Salamov A."/>
            <person name="Andreopoulos B."/>
            <person name="Baker S."/>
            <person name="Barry K."/>
            <person name="Bills G."/>
            <person name="Bluhm B."/>
            <person name="Cannon C."/>
            <person name="Castanera R."/>
            <person name="Culley D."/>
            <person name="Daum C."/>
            <person name="Ezra D."/>
            <person name="Gonzalez J."/>
            <person name="Henrissat B."/>
            <person name="Kuo A."/>
            <person name="Liang C."/>
            <person name="Lipzen A."/>
            <person name="Lutzoni F."/>
            <person name="Magnuson J."/>
            <person name="Mondo S."/>
            <person name="Nolan M."/>
            <person name="Ohm R."/>
            <person name="Pangilinan J."/>
            <person name="Park H.-J."/>
            <person name="Ramirez L."/>
            <person name="Alfaro M."/>
            <person name="Sun H."/>
            <person name="Tritt A."/>
            <person name="Yoshinaga Y."/>
            <person name="Zwiers L.-H."/>
            <person name="Turgeon B."/>
            <person name="Goodwin S."/>
            <person name="Spatafora J."/>
            <person name="Crous P."/>
            <person name="Grigoriev I."/>
        </authorList>
    </citation>
    <scope>NUCLEOTIDE SEQUENCE</scope>
    <source>
        <strain evidence="1">CBS 125425</strain>
    </source>
</reference>
<proteinExistence type="predicted"/>
<dbReference type="OrthoDB" id="3797937at2759"/>
<dbReference type="EMBL" id="ML996351">
    <property type="protein sequence ID" value="KAF2727150.1"/>
    <property type="molecule type" value="Genomic_DNA"/>
</dbReference>
<dbReference type="Proteomes" id="UP000799444">
    <property type="component" value="Unassembled WGS sequence"/>
</dbReference>
<dbReference type="AlphaFoldDB" id="A0A9P4QK30"/>
<organism evidence="1 2">
    <name type="scientific">Polyplosphaeria fusca</name>
    <dbReference type="NCBI Taxonomy" id="682080"/>
    <lineage>
        <taxon>Eukaryota</taxon>
        <taxon>Fungi</taxon>
        <taxon>Dikarya</taxon>
        <taxon>Ascomycota</taxon>
        <taxon>Pezizomycotina</taxon>
        <taxon>Dothideomycetes</taxon>
        <taxon>Pleosporomycetidae</taxon>
        <taxon>Pleosporales</taxon>
        <taxon>Tetraplosphaeriaceae</taxon>
        <taxon>Polyplosphaeria</taxon>
    </lineage>
</organism>